<dbReference type="PROSITE" id="PS51194">
    <property type="entry name" value="HELICASE_CTER"/>
    <property type="match status" value="1"/>
</dbReference>
<evidence type="ECO:0000256" key="3">
    <source>
        <dbReference type="ARBA" id="ARBA00022840"/>
    </source>
</evidence>
<dbReference type="GO" id="GO:0008094">
    <property type="term" value="F:ATP-dependent activity, acting on DNA"/>
    <property type="evidence" value="ECO:0007669"/>
    <property type="project" value="TreeGrafter"/>
</dbReference>
<dbReference type="AlphaFoldDB" id="A0AAV9MWW5"/>
<sequence length="1227" mass="138240">MSTDHPFSNEMEVDDDEPFDANSFFIGPSNMDHITTIRDSSAASPRSQQFVPIDTSEADRMEDYIALGTIRLIARHNTEHEFHMKGVKKEEPYPNRSLVQGEKNLWLKTKVQRLPNDKAIARLYVLPEDINRSTRGSLKDFRKVLRSLVDFVDTSPKTWNGDFDPDSPLKSYHSISDDQEESLFYIFNTLESPKPSIETLSADIYSEQAMSDILQDDIDGLKTQLYSYQKRSVAMMLQKEACPAKTVDSRKPPFTDLRGKRFYFDVLEGILLSQPVLYSEPQGGILAETMGYGKTLICLALILATRGHYPKIPEGRLDIISTELNQRTPSLLDLAAKTLKLSGTPWKAQLANLEQRGYYFDRVRDAIDQYDATFAEPIFHPTTPKRRASTRESFNVLRLCYATLVIVPPNLLVQWQQEIEEHTHGYALDVLALDSSVKVIPSYQTLMKHDIVLITKARFEQEYRDDDLNQGRRSRGEGKFRSPLTEVRWLRVICDEGHGFAGANYRTNAMTMLDKMSIERRWVVSGTPSNSLHGVEVNLATNESTNDDEQCRKESIRTALERRKTKDSGTEEIKDMEKLRVMVVRFLKLQPWANQKGHDYADWRTYLAPFDTQGNRRFAPALRTILQALIVRHRIEDIDTDLSLPPLYNTTVYLQPSYYDKLSMNLFRVVLTSNAVTSERADEDYMFHPKNRKSLDELITNLRHSSFHWVGFTHHEISQALHVSNTYLDSHLDSISDRDGTLITEAIMNAERAVADSGWKAFSSLHEIGVYVEDFPEHAAEAWALHGGVSKPLLLGTVQAREAQQHILKHVQADDPASGLIGAGLRAMHSAKARASAEQQTRSKSANGANGKSQLPGSGEGPKIKHQSESPMPLSSPTNAKPDTSPTIATPVSPASKRSFPLANLPLPSDLRKTKILGFTSAKLNYLCSQILKFHKAEKIIIFYDSNNIAFWIAEALELLSVKFLIYANTLSVSKRAAYLATFNHSDVFRVLLMDLKQASHGLHVACASRVFIISPIWQPSVESQAIKRAHRIGQSKPVYVETLVLRGTLEEKILHRRRQMSNVELLRAEKSLLDDGTMNDIIREEGFLRITDEEKLTMEGSTLETPIPLFDKTGDGRVGGLHDEDTDLILGMENERVTKKRNKTTKKPALQKRSVAFATPPSTLGKEAMRFATPLRDLPREDDNGNLTRQQETPSSSASSSIFGGGEKPKKSVRVAFDFPPGPGEP</sequence>
<feature type="compositionally biased region" description="Polar residues" evidence="4">
    <location>
        <begin position="869"/>
        <end position="890"/>
    </location>
</feature>
<comment type="caution">
    <text evidence="7">The sequence shown here is derived from an EMBL/GenBank/DDBJ whole genome shotgun (WGS) entry which is preliminary data.</text>
</comment>
<organism evidence="7 8">
    <name type="scientific">Exophiala bonariae</name>
    <dbReference type="NCBI Taxonomy" id="1690606"/>
    <lineage>
        <taxon>Eukaryota</taxon>
        <taxon>Fungi</taxon>
        <taxon>Dikarya</taxon>
        <taxon>Ascomycota</taxon>
        <taxon>Pezizomycotina</taxon>
        <taxon>Eurotiomycetes</taxon>
        <taxon>Chaetothyriomycetidae</taxon>
        <taxon>Chaetothyriales</taxon>
        <taxon>Herpotrichiellaceae</taxon>
        <taxon>Exophiala</taxon>
    </lineage>
</organism>
<dbReference type="PROSITE" id="PS51192">
    <property type="entry name" value="HELICASE_ATP_BIND_1"/>
    <property type="match status" value="1"/>
</dbReference>
<dbReference type="GO" id="GO:0006281">
    <property type="term" value="P:DNA repair"/>
    <property type="evidence" value="ECO:0007669"/>
    <property type="project" value="TreeGrafter"/>
</dbReference>
<dbReference type="GO" id="GO:0005524">
    <property type="term" value="F:ATP binding"/>
    <property type="evidence" value="ECO:0007669"/>
    <property type="project" value="UniProtKB-KW"/>
</dbReference>
<keyword evidence="3" id="KW-0067">ATP-binding</keyword>
<keyword evidence="2" id="KW-0378">Hydrolase</keyword>
<dbReference type="InterPro" id="IPR049730">
    <property type="entry name" value="SNF2/RAD54-like_C"/>
</dbReference>
<keyword evidence="1" id="KW-0547">Nucleotide-binding</keyword>
<feature type="domain" description="Helicase C-terminal" evidence="6">
    <location>
        <begin position="926"/>
        <end position="1082"/>
    </location>
</feature>
<evidence type="ECO:0000313" key="8">
    <source>
        <dbReference type="Proteomes" id="UP001358417"/>
    </source>
</evidence>
<evidence type="ECO:0000259" key="6">
    <source>
        <dbReference type="PROSITE" id="PS51194"/>
    </source>
</evidence>
<feature type="compositionally biased region" description="Polar residues" evidence="4">
    <location>
        <begin position="1186"/>
        <end position="1195"/>
    </location>
</feature>
<evidence type="ECO:0000256" key="4">
    <source>
        <dbReference type="SAM" id="MobiDB-lite"/>
    </source>
</evidence>
<evidence type="ECO:0000256" key="1">
    <source>
        <dbReference type="ARBA" id="ARBA00022741"/>
    </source>
</evidence>
<gene>
    <name evidence="7" type="ORF">LTR84_008812</name>
</gene>
<dbReference type="RefSeq" id="XP_064701630.1">
    <property type="nucleotide sequence ID" value="XM_064852356.1"/>
</dbReference>
<dbReference type="EMBL" id="JAVRRD010000033">
    <property type="protein sequence ID" value="KAK5046025.1"/>
    <property type="molecule type" value="Genomic_DNA"/>
</dbReference>
<dbReference type="PANTHER" id="PTHR45626">
    <property type="entry name" value="TRANSCRIPTION TERMINATION FACTOR 2-RELATED"/>
    <property type="match status" value="1"/>
</dbReference>
<reference evidence="7 8" key="1">
    <citation type="submission" date="2023-08" db="EMBL/GenBank/DDBJ databases">
        <title>Black Yeasts Isolated from many extreme environments.</title>
        <authorList>
            <person name="Coleine C."/>
            <person name="Stajich J.E."/>
            <person name="Selbmann L."/>
        </authorList>
    </citation>
    <scope>NUCLEOTIDE SEQUENCE [LARGE SCALE GENOMIC DNA]</scope>
    <source>
        <strain evidence="7 8">CCFEE 5792</strain>
    </source>
</reference>
<feature type="region of interest" description="Disordered" evidence="4">
    <location>
        <begin position="1176"/>
        <end position="1227"/>
    </location>
</feature>
<dbReference type="InterPro" id="IPR050628">
    <property type="entry name" value="SNF2_RAD54_helicase_TF"/>
</dbReference>
<proteinExistence type="predicted"/>
<protein>
    <recommendedName>
        <fullName evidence="9">Helicase C-terminal domain-containing protein</fullName>
    </recommendedName>
</protein>
<accession>A0AAV9MWW5</accession>
<dbReference type="Proteomes" id="UP001358417">
    <property type="component" value="Unassembled WGS sequence"/>
</dbReference>
<dbReference type="SMART" id="SM00487">
    <property type="entry name" value="DEXDc"/>
    <property type="match status" value="1"/>
</dbReference>
<dbReference type="GeneID" id="89976974"/>
<evidence type="ECO:0000259" key="5">
    <source>
        <dbReference type="PROSITE" id="PS51192"/>
    </source>
</evidence>
<evidence type="ECO:0000256" key="2">
    <source>
        <dbReference type="ARBA" id="ARBA00022801"/>
    </source>
</evidence>
<dbReference type="InterPro" id="IPR001650">
    <property type="entry name" value="Helicase_C-like"/>
</dbReference>
<dbReference type="PANTHER" id="PTHR45626:SF51">
    <property type="entry name" value="SNF2-RELATED DOMAIN-CONTAINING PROTEIN"/>
    <property type="match status" value="1"/>
</dbReference>
<dbReference type="InterPro" id="IPR014001">
    <property type="entry name" value="Helicase_ATP-bd"/>
</dbReference>
<dbReference type="Pfam" id="PF00176">
    <property type="entry name" value="SNF2-rel_dom"/>
    <property type="match status" value="1"/>
</dbReference>
<evidence type="ECO:0000313" key="7">
    <source>
        <dbReference type="EMBL" id="KAK5046025.1"/>
    </source>
</evidence>
<feature type="region of interest" description="Disordered" evidence="4">
    <location>
        <begin position="831"/>
        <end position="895"/>
    </location>
</feature>
<name>A0AAV9MWW5_9EURO</name>
<feature type="domain" description="Helicase ATP-binding" evidence="5">
    <location>
        <begin position="403"/>
        <end position="546"/>
    </location>
</feature>
<dbReference type="Gene3D" id="3.40.50.300">
    <property type="entry name" value="P-loop containing nucleotide triphosphate hydrolases"/>
    <property type="match status" value="2"/>
</dbReference>
<evidence type="ECO:0008006" key="9">
    <source>
        <dbReference type="Google" id="ProtNLM"/>
    </source>
</evidence>
<dbReference type="Pfam" id="PF00271">
    <property type="entry name" value="Helicase_C"/>
    <property type="match status" value="1"/>
</dbReference>
<dbReference type="InterPro" id="IPR027417">
    <property type="entry name" value="P-loop_NTPase"/>
</dbReference>
<feature type="compositionally biased region" description="Polar residues" evidence="4">
    <location>
        <begin position="837"/>
        <end position="856"/>
    </location>
</feature>
<dbReference type="CDD" id="cd18793">
    <property type="entry name" value="SF2_C_SNF"/>
    <property type="match status" value="1"/>
</dbReference>
<dbReference type="SUPFAM" id="SSF52540">
    <property type="entry name" value="P-loop containing nucleoside triphosphate hydrolases"/>
    <property type="match status" value="2"/>
</dbReference>
<dbReference type="GO" id="GO:0016787">
    <property type="term" value="F:hydrolase activity"/>
    <property type="evidence" value="ECO:0007669"/>
    <property type="project" value="UniProtKB-KW"/>
</dbReference>
<dbReference type="GO" id="GO:0005634">
    <property type="term" value="C:nucleus"/>
    <property type="evidence" value="ECO:0007669"/>
    <property type="project" value="TreeGrafter"/>
</dbReference>
<keyword evidence="8" id="KW-1185">Reference proteome</keyword>
<dbReference type="InterPro" id="IPR000330">
    <property type="entry name" value="SNF2_N"/>
</dbReference>